<comment type="similarity">
    <text evidence="3">Belongs to the cyclophilin-type PPIase family.</text>
</comment>
<dbReference type="PRINTS" id="PR00153">
    <property type="entry name" value="CSAPPISMRASE"/>
</dbReference>
<dbReference type="Gene3D" id="2.40.100.10">
    <property type="entry name" value="Cyclophilin-like"/>
    <property type="match status" value="1"/>
</dbReference>
<evidence type="ECO:0000259" key="4">
    <source>
        <dbReference type="PROSITE" id="PS50072"/>
    </source>
</evidence>
<dbReference type="InterPro" id="IPR002130">
    <property type="entry name" value="Cyclophilin-type_PPIase_dom"/>
</dbReference>
<dbReference type="SUPFAM" id="SSF50891">
    <property type="entry name" value="Cyclophilin-like"/>
    <property type="match status" value="1"/>
</dbReference>
<comment type="function">
    <text evidence="3">PPIases accelerate the folding of proteins. It catalyzes the cis-trans isomerization of proline imidic peptide bonds in oligopeptides.</text>
</comment>
<dbReference type="InterPro" id="IPR029000">
    <property type="entry name" value="Cyclophilin-like_dom_sf"/>
</dbReference>
<dbReference type="GO" id="GO:0003755">
    <property type="term" value="F:peptidyl-prolyl cis-trans isomerase activity"/>
    <property type="evidence" value="ECO:0007669"/>
    <property type="project" value="UniProtKB-UniRule"/>
</dbReference>
<dbReference type="AlphaFoldDB" id="A0A532V9L6"/>
<keyword evidence="3" id="KW-0732">Signal</keyword>
<sequence length="204" mass="22054">MKLVRLAGFTSLVLLAGLACVKAVQPSIPDTYNLSAKERVGLALRVKSNPVKLTGNECAVVETNKGSFTFKLYSMEAPNTVRNFIRLADAGFYDGLIWHRYVGGFVIQGGDPLGTGQGSAGYTIDYEESGRSHIKGAVGMARGAARNSASCQFYICLEPALDLDGNYCVFGRVIEGMDVVMQLRNGNEDEGIPPDTIRRITITH</sequence>
<protein>
    <recommendedName>
        <fullName evidence="3">Peptidyl-prolyl cis-trans isomerase</fullName>
        <shortName evidence="3">PPIase</shortName>
        <ecNumber evidence="3">5.2.1.8</ecNumber>
    </recommendedName>
</protein>
<keyword evidence="1 3" id="KW-0697">Rotamase</keyword>
<name>A0A532V9L6_UNCT6</name>
<dbReference type="Pfam" id="PF00160">
    <property type="entry name" value="Pro_isomerase"/>
    <property type="match status" value="1"/>
</dbReference>
<evidence type="ECO:0000256" key="3">
    <source>
        <dbReference type="RuleBase" id="RU363019"/>
    </source>
</evidence>
<dbReference type="Proteomes" id="UP000317778">
    <property type="component" value="Unassembled WGS sequence"/>
</dbReference>
<feature type="chain" id="PRO_5022254589" description="Peptidyl-prolyl cis-trans isomerase" evidence="3">
    <location>
        <begin position="17"/>
        <end position="204"/>
    </location>
</feature>
<gene>
    <name evidence="5" type="ORF">CEE36_01725</name>
</gene>
<proteinExistence type="inferred from homology"/>
<dbReference type="PROSITE" id="PS50072">
    <property type="entry name" value="CSA_PPIASE_2"/>
    <property type="match status" value="1"/>
</dbReference>
<dbReference type="EC" id="5.2.1.8" evidence="3"/>
<evidence type="ECO:0000256" key="1">
    <source>
        <dbReference type="ARBA" id="ARBA00023110"/>
    </source>
</evidence>
<comment type="catalytic activity">
    <reaction evidence="3">
        <text>[protein]-peptidylproline (omega=180) = [protein]-peptidylproline (omega=0)</text>
        <dbReference type="Rhea" id="RHEA:16237"/>
        <dbReference type="Rhea" id="RHEA-COMP:10747"/>
        <dbReference type="Rhea" id="RHEA-COMP:10748"/>
        <dbReference type="ChEBI" id="CHEBI:83833"/>
        <dbReference type="ChEBI" id="CHEBI:83834"/>
        <dbReference type="EC" id="5.2.1.8"/>
    </reaction>
</comment>
<dbReference type="InterPro" id="IPR044666">
    <property type="entry name" value="Cyclophilin_A-like"/>
</dbReference>
<evidence type="ECO:0000256" key="2">
    <source>
        <dbReference type="ARBA" id="ARBA00023235"/>
    </source>
</evidence>
<dbReference type="PROSITE" id="PS51257">
    <property type="entry name" value="PROKAR_LIPOPROTEIN"/>
    <property type="match status" value="1"/>
</dbReference>
<comment type="caution">
    <text evidence="5">The sequence shown here is derived from an EMBL/GenBank/DDBJ whole genome shotgun (WGS) entry which is preliminary data.</text>
</comment>
<dbReference type="PANTHER" id="PTHR45625">
    <property type="entry name" value="PEPTIDYL-PROLYL CIS-TRANS ISOMERASE-RELATED"/>
    <property type="match status" value="1"/>
</dbReference>
<organism evidence="5 6">
    <name type="scientific">candidate division TA06 bacterium B3_TA06</name>
    <dbReference type="NCBI Taxonomy" id="2012487"/>
    <lineage>
        <taxon>Bacteria</taxon>
        <taxon>Bacteria division TA06</taxon>
    </lineage>
</organism>
<dbReference type="PANTHER" id="PTHR45625:SF4">
    <property type="entry name" value="PEPTIDYLPROLYL ISOMERASE DOMAIN AND WD REPEAT-CONTAINING PROTEIN 1"/>
    <property type="match status" value="1"/>
</dbReference>
<feature type="signal peptide" evidence="3">
    <location>
        <begin position="1"/>
        <end position="16"/>
    </location>
</feature>
<accession>A0A532V9L6</accession>
<evidence type="ECO:0000313" key="6">
    <source>
        <dbReference type="Proteomes" id="UP000317778"/>
    </source>
</evidence>
<keyword evidence="2 3" id="KW-0413">Isomerase</keyword>
<reference evidence="5 6" key="1">
    <citation type="submission" date="2017-06" db="EMBL/GenBank/DDBJ databases">
        <title>Novel microbial phyla capable of carbon fixation and sulfur reduction in deep-sea sediments.</title>
        <authorList>
            <person name="Huang J."/>
            <person name="Baker B."/>
            <person name="Wang Y."/>
        </authorList>
    </citation>
    <scope>NUCLEOTIDE SEQUENCE [LARGE SCALE GENOMIC DNA]</scope>
    <source>
        <strain evidence="5">B3_TA06</strain>
    </source>
</reference>
<feature type="domain" description="PPIase cyclophilin-type" evidence="4">
    <location>
        <begin position="62"/>
        <end position="204"/>
    </location>
</feature>
<dbReference type="EMBL" id="NJBO01000002">
    <property type="protein sequence ID" value="TKJ43861.1"/>
    <property type="molecule type" value="Genomic_DNA"/>
</dbReference>
<dbReference type="CDD" id="cd00317">
    <property type="entry name" value="cyclophilin"/>
    <property type="match status" value="1"/>
</dbReference>
<evidence type="ECO:0000313" key="5">
    <source>
        <dbReference type="EMBL" id="TKJ43861.1"/>
    </source>
</evidence>